<accession>A0A1H5U8W3</accession>
<keyword evidence="2" id="KW-1185">Reference proteome</keyword>
<reference evidence="1 2" key="1">
    <citation type="submission" date="2016-12" db="EMBL/GenBank/DDBJ databases">
        <title>Complete genome sequence of Thauera chlorobenzoica, a Betaproteobacterium degrading haloaromatics anaerobically to CO2 and halides.</title>
        <authorList>
            <person name="Goris T."/>
            <person name="Mergelsberg M."/>
            <person name="Boll M."/>
        </authorList>
    </citation>
    <scope>NUCLEOTIDE SEQUENCE [LARGE SCALE GENOMIC DNA]</scope>
    <source>
        <strain evidence="1 2">3CB1</strain>
    </source>
</reference>
<gene>
    <name evidence="1" type="ORF">Tchl_0900</name>
</gene>
<dbReference type="RefSeq" id="WP_075147338.1">
    <property type="nucleotide sequence ID" value="NZ_CP018839.1"/>
</dbReference>
<dbReference type="Pfam" id="PF03683">
    <property type="entry name" value="UPF0175"/>
    <property type="match status" value="1"/>
</dbReference>
<dbReference type="STRING" id="96773.Tchl_0900"/>
<evidence type="ECO:0000313" key="1">
    <source>
        <dbReference type="EMBL" id="APR03764.1"/>
    </source>
</evidence>
<protein>
    <submittedName>
        <fullName evidence="1">Uncharacterized protein</fullName>
    </submittedName>
</protein>
<evidence type="ECO:0000313" key="2">
    <source>
        <dbReference type="Proteomes" id="UP000185739"/>
    </source>
</evidence>
<dbReference type="KEGG" id="tcl:Tchl_0900"/>
<sequence>MQIAIDLPSDLVAFQGAADTRQELRTSYALWLFQRERVTLAKAAEVAGVSLYEFMSLCKSNQIPVIDMSRDELTAELEGLGKA</sequence>
<name>A0A1H5U8W3_9RHOO</name>
<organism evidence="1 2">
    <name type="scientific">Thauera chlorobenzoica</name>
    <dbReference type="NCBI Taxonomy" id="96773"/>
    <lineage>
        <taxon>Bacteria</taxon>
        <taxon>Pseudomonadati</taxon>
        <taxon>Pseudomonadota</taxon>
        <taxon>Betaproteobacteria</taxon>
        <taxon>Rhodocyclales</taxon>
        <taxon>Zoogloeaceae</taxon>
        <taxon>Thauera</taxon>
    </lineage>
</organism>
<proteinExistence type="predicted"/>
<dbReference type="InterPro" id="IPR005368">
    <property type="entry name" value="UPF0175"/>
</dbReference>
<dbReference type="EMBL" id="CP018839">
    <property type="protein sequence ID" value="APR03764.1"/>
    <property type="molecule type" value="Genomic_DNA"/>
</dbReference>
<dbReference type="Proteomes" id="UP000185739">
    <property type="component" value="Chromosome"/>
</dbReference>
<dbReference type="AlphaFoldDB" id="A0A1H5U8W3"/>
<dbReference type="OrthoDB" id="8908072at2"/>